<dbReference type="AlphaFoldDB" id="A0A382KG79"/>
<feature type="domain" description="ABC transporter" evidence="6">
    <location>
        <begin position="21"/>
        <end position="251"/>
    </location>
</feature>
<evidence type="ECO:0000256" key="1">
    <source>
        <dbReference type="ARBA" id="ARBA00005417"/>
    </source>
</evidence>
<protein>
    <recommendedName>
        <fullName evidence="6">ABC transporter domain-containing protein</fullName>
    </recommendedName>
</protein>
<dbReference type="GO" id="GO:0016887">
    <property type="term" value="F:ATP hydrolysis activity"/>
    <property type="evidence" value="ECO:0007669"/>
    <property type="project" value="InterPro"/>
</dbReference>
<dbReference type="PROSITE" id="PS50893">
    <property type="entry name" value="ABC_TRANSPORTER_2"/>
    <property type="match status" value="1"/>
</dbReference>
<comment type="similarity">
    <text evidence="1">Belongs to the ABC transporter superfamily.</text>
</comment>
<dbReference type="PANTHER" id="PTHR43820">
    <property type="entry name" value="HIGH-AFFINITY BRANCHED-CHAIN AMINO ACID TRANSPORT ATP-BINDING PROTEIN LIVF"/>
    <property type="match status" value="1"/>
</dbReference>
<dbReference type="GO" id="GO:0015658">
    <property type="term" value="F:branched-chain amino acid transmembrane transporter activity"/>
    <property type="evidence" value="ECO:0007669"/>
    <property type="project" value="TreeGrafter"/>
</dbReference>
<proteinExistence type="inferred from homology"/>
<accession>A0A382KG79</accession>
<dbReference type="EMBL" id="UINC01080762">
    <property type="protein sequence ID" value="SVC24004.1"/>
    <property type="molecule type" value="Genomic_DNA"/>
</dbReference>
<dbReference type="GO" id="GO:0005524">
    <property type="term" value="F:ATP binding"/>
    <property type="evidence" value="ECO:0007669"/>
    <property type="project" value="UniProtKB-KW"/>
</dbReference>
<keyword evidence="4" id="KW-0067">ATP-binding</keyword>
<reference evidence="7" key="1">
    <citation type="submission" date="2018-05" db="EMBL/GenBank/DDBJ databases">
        <authorList>
            <person name="Lanie J.A."/>
            <person name="Ng W.-L."/>
            <person name="Kazmierczak K.M."/>
            <person name="Andrzejewski T.M."/>
            <person name="Davidsen T.M."/>
            <person name="Wayne K.J."/>
            <person name="Tettelin H."/>
            <person name="Glass J.I."/>
            <person name="Rusch D."/>
            <person name="Podicherti R."/>
            <person name="Tsui H.-C.T."/>
            <person name="Winkler M.E."/>
        </authorList>
    </citation>
    <scope>NUCLEOTIDE SEQUENCE</scope>
</reference>
<sequence length="251" mass="27385">MSAALNQPPVSATNSEWGSLLEVKDLEFSYGEVQVLRGLDLVVEAGKIVCVMGRNGVGKTTLLRNVMGLETLTKGSISLGGKDFTRRPASERAAAGIGYVPQGRQIFPRLTVEENLKVGLEAANVKGRATVPDKVYTLFPILWEMRRRRGGDLSGGQQQQLAISRALVTNPSILVLDEPTEGIQPNVITEIGKVIGELVKERNLGVLLVEQYVDFVREVADSFHVMNRGSFVAQGNTSELDEDMVRKHLSV</sequence>
<dbReference type="PANTHER" id="PTHR43820:SF5">
    <property type="entry name" value="HIGH-AFFINITY BRANCHED-CHAIN AMINO ACID TRANSPORT ATP-BINDING PROTEIN"/>
    <property type="match status" value="1"/>
</dbReference>
<keyword evidence="2" id="KW-0813">Transport</keyword>
<name>A0A382KG79_9ZZZZ</name>
<dbReference type="Pfam" id="PF00005">
    <property type="entry name" value="ABC_tran"/>
    <property type="match status" value="1"/>
</dbReference>
<evidence type="ECO:0000256" key="2">
    <source>
        <dbReference type="ARBA" id="ARBA00022448"/>
    </source>
</evidence>
<dbReference type="InterPro" id="IPR003439">
    <property type="entry name" value="ABC_transporter-like_ATP-bd"/>
</dbReference>
<keyword evidence="5" id="KW-0029">Amino-acid transport</keyword>
<dbReference type="SUPFAM" id="SSF52540">
    <property type="entry name" value="P-loop containing nucleoside triphosphate hydrolases"/>
    <property type="match status" value="1"/>
</dbReference>
<keyword evidence="3" id="KW-0547">Nucleotide-binding</keyword>
<evidence type="ECO:0000313" key="7">
    <source>
        <dbReference type="EMBL" id="SVC24004.1"/>
    </source>
</evidence>
<evidence type="ECO:0000256" key="5">
    <source>
        <dbReference type="ARBA" id="ARBA00022970"/>
    </source>
</evidence>
<dbReference type="SMART" id="SM00382">
    <property type="entry name" value="AAA"/>
    <property type="match status" value="1"/>
</dbReference>
<evidence type="ECO:0000256" key="4">
    <source>
        <dbReference type="ARBA" id="ARBA00022840"/>
    </source>
</evidence>
<dbReference type="InterPro" id="IPR052156">
    <property type="entry name" value="BCAA_Transport_ATP-bd_LivF"/>
</dbReference>
<dbReference type="NCBIfam" id="TIGR03410">
    <property type="entry name" value="urea_trans_UrtE"/>
    <property type="match status" value="1"/>
</dbReference>
<evidence type="ECO:0000259" key="6">
    <source>
        <dbReference type="PROSITE" id="PS50893"/>
    </source>
</evidence>
<dbReference type="GO" id="GO:0015807">
    <property type="term" value="P:L-amino acid transport"/>
    <property type="evidence" value="ECO:0007669"/>
    <property type="project" value="TreeGrafter"/>
</dbReference>
<organism evidence="7">
    <name type="scientific">marine metagenome</name>
    <dbReference type="NCBI Taxonomy" id="408172"/>
    <lineage>
        <taxon>unclassified sequences</taxon>
        <taxon>metagenomes</taxon>
        <taxon>ecological metagenomes</taxon>
    </lineage>
</organism>
<dbReference type="InterPro" id="IPR017780">
    <property type="entry name" value="ABC_transptr_urea_ATP-bd_UrtE"/>
</dbReference>
<dbReference type="InterPro" id="IPR027417">
    <property type="entry name" value="P-loop_NTPase"/>
</dbReference>
<gene>
    <name evidence="7" type="ORF">METZ01_LOCUS276858</name>
</gene>
<dbReference type="Gene3D" id="3.40.50.300">
    <property type="entry name" value="P-loop containing nucleotide triphosphate hydrolases"/>
    <property type="match status" value="1"/>
</dbReference>
<dbReference type="InterPro" id="IPR003593">
    <property type="entry name" value="AAA+_ATPase"/>
</dbReference>
<evidence type="ECO:0000256" key="3">
    <source>
        <dbReference type="ARBA" id="ARBA00022741"/>
    </source>
</evidence>
<dbReference type="CDD" id="cd03224">
    <property type="entry name" value="ABC_TM1139_LivF_branched"/>
    <property type="match status" value="1"/>
</dbReference>